<keyword evidence="2" id="KW-1185">Reference proteome</keyword>
<organism evidence="1 2">
    <name type="scientific">Tetracentron sinense</name>
    <name type="common">Spur-leaf</name>
    <dbReference type="NCBI Taxonomy" id="13715"/>
    <lineage>
        <taxon>Eukaryota</taxon>
        <taxon>Viridiplantae</taxon>
        <taxon>Streptophyta</taxon>
        <taxon>Embryophyta</taxon>
        <taxon>Tracheophyta</taxon>
        <taxon>Spermatophyta</taxon>
        <taxon>Magnoliopsida</taxon>
        <taxon>Trochodendrales</taxon>
        <taxon>Trochodendraceae</taxon>
        <taxon>Tetracentron</taxon>
    </lineage>
</organism>
<dbReference type="AlphaFoldDB" id="A0A835D6I8"/>
<sequence length="98" mass="11208">MPLNVVTHNSKRIGFLRTIDGTWIVQLTKYDFRGAVGHLVASIPRIHNHNTRYPLDSMHFLSSIRYSFSGMKEALGFTPSGLLSHNMEILEQMDYSLE</sequence>
<evidence type="ECO:0000313" key="2">
    <source>
        <dbReference type="Proteomes" id="UP000655225"/>
    </source>
</evidence>
<proteinExistence type="predicted"/>
<name>A0A835D6I8_TETSI</name>
<protein>
    <submittedName>
        <fullName evidence="1">Uncharacterized protein</fullName>
    </submittedName>
</protein>
<accession>A0A835D6I8</accession>
<dbReference type="EMBL" id="JABCRI010000016">
    <property type="protein sequence ID" value="KAF8391846.1"/>
    <property type="molecule type" value="Genomic_DNA"/>
</dbReference>
<evidence type="ECO:0000313" key="1">
    <source>
        <dbReference type="EMBL" id="KAF8391846.1"/>
    </source>
</evidence>
<comment type="caution">
    <text evidence="1">The sequence shown here is derived from an EMBL/GenBank/DDBJ whole genome shotgun (WGS) entry which is preliminary data.</text>
</comment>
<dbReference type="OrthoDB" id="47785at2759"/>
<dbReference type="Proteomes" id="UP000655225">
    <property type="component" value="Unassembled WGS sequence"/>
</dbReference>
<reference evidence="1 2" key="1">
    <citation type="submission" date="2020-04" db="EMBL/GenBank/DDBJ databases">
        <title>Plant Genome Project.</title>
        <authorList>
            <person name="Zhang R.-G."/>
        </authorList>
    </citation>
    <scope>NUCLEOTIDE SEQUENCE [LARGE SCALE GENOMIC DNA]</scope>
    <source>
        <strain evidence="1">YNK0</strain>
        <tissue evidence="1">Leaf</tissue>
    </source>
</reference>
<gene>
    <name evidence="1" type="ORF">HHK36_022184</name>
</gene>